<gene>
    <name evidence="5" type="primary">tatC</name>
    <name evidence="6" type="ORF">BAA01_06325</name>
</gene>
<comment type="subunit">
    <text evidence="5">Forms a complex with TatA.</text>
</comment>
<sequence length="261" mass="30324">MRRLTRRRHIQEEQDAKEMHWLAHYAELRKRLIRVMIVFVLSFIAGFAFSEPIVQWLKAGAQVQVDWHVFSPGDALWVWLQVAFISSLVVVVPYLLFELWGFVAPGLTPRERRVTLRYIPASAVLFAGGICFAYTVLFPMLLRFMQSLAERIGANEMYGVAQYFQFMFNFILPFGLLFELPVVMLFLTRLGILNPRILSRARKYAYLALVIIATMITPPDLVSDLMVTIPLFLLYEISLWLSVLTYRKMQRARSLHEANES</sequence>
<dbReference type="PANTHER" id="PTHR30371">
    <property type="entry name" value="SEC-INDEPENDENT PROTEIN TRANSLOCASE PROTEIN TATC"/>
    <property type="match status" value="1"/>
</dbReference>
<protein>
    <recommendedName>
        <fullName evidence="5">Sec-independent protein translocase protein TatC</fullName>
    </recommendedName>
</protein>
<comment type="subcellular location">
    <subcellularLocation>
        <location evidence="5">Cell membrane</location>
        <topology evidence="5">Multi-pass membrane protein</topology>
    </subcellularLocation>
    <subcellularLocation>
        <location evidence="1">Membrane</location>
        <topology evidence="1">Multi-pass membrane protein</topology>
    </subcellularLocation>
</comment>
<evidence type="ECO:0000313" key="6">
    <source>
        <dbReference type="EMBL" id="OUM85746.1"/>
    </source>
</evidence>
<accession>A0A1Y3PHZ5</accession>
<dbReference type="Proteomes" id="UP000196475">
    <property type="component" value="Unassembled WGS sequence"/>
</dbReference>
<dbReference type="InterPro" id="IPR002033">
    <property type="entry name" value="TatC"/>
</dbReference>
<dbReference type="GO" id="GO:0033281">
    <property type="term" value="C:TAT protein transport complex"/>
    <property type="evidence" value="ECO:0007669"/>
    <property type="project" value="UniProtKB-UniRule"/>
</dbReference>
<evidence type="ECO:0000256" key="5">
    <source>
        <dbReference type="HAMAP-Rule" id="MF_00902"/>
    </source>
</evidence>
<dbReference type="Pfam" id="PF00902">
    <property type="entry name" value="TatC"/>
    <property type="match status" value="1"/>
</dbReference>
<dbReference type="GO" id="GO:0065002">
    <property type="term" value="P:intracellular protein transmembrane transport"/>
    <property type="evidence" value="ECO:0007669"/>
    <property type="project" value="TreeGrafter"/>
</dbReference>
<evidence type="ECO:0000313" key="7">
    <source>
        <dbReference type="Proteomes" id="UP000196475"/>
    </source>
</evidence>
<dbReference type="AlphaFoldDB" id="A0A1Y3PHZ5"/>
<keyword evidence="2 5" id="KW-0812">Transmembrane</keyword>
<evidence type="ECO:0000256" key="4">
    <source>
        <dbReference type="ARBA" id="ARBA00023136"/>
    </source>
</evidence>
<keyword evidence="4 5" id="KW-0472">Membrane</keyword>
<feature type="transmembrane region" description="Helical" evidence="5">
    <location>
        <begin position="118"/>
        <end position="142"/>
    </location>
</feature>
<feature type="transmembrane region" description="Helical" evidence="5">
    <location>
        <begin position="32"/>
        <end position="49"/>
    </location>
</feature>
<keyword evidence="3 5" id="KW-1133">Transmembrane helix</keyword>
<feature type="transmembrane region" description="Helical" evidence="5">
    <location>
        <begin position="76"/>
        <end position="97"/>
    </location>
</feature>
<keyword evidence="5" id="KW-0811">Translocation</keyword>
<comment type="similarity">
    <text evidence="5">Belongs to the TatC family.</text>
</comment>
<reference evidence="7" key="1">
    <citation type="submission" date="2016-06" db="EMBL/GenBank/DDBJ databases">
        <authorList>
            <person name="Nascimento L."/>
            <person name="Pereira R.V."/>
            <person name="Martins L.F."/>
            <person name="Quaggio R.B."/>
            <person name="Silva A.M."/>
            <person name="Setubal J.C."/>
        </authorList>
    </citation>
    <scope>NUCLEOTIDE SEQUENCE [LARGE SCALE GENOMIC DNA]</scope>
</reference>
<keyword evidence="5" id="KW-0653">Protein transport</keyword>
<name>A0A1Y3PHZ5_9BACI</name>
<dbReference type="NCBIfam" id="TIGR00945">
    <property type="entry name" value="tatC"/>
    <property type="match status" value="1"/>
</dbReference>
<evidence type="ECO:0000256" key="3">
    <source>
        <dbReference type="ARBA" id="ARBA00022989"/>
    </source>
</evidence>
<evidence type="ECO:0000256" key="2">
    <source>
        <dbReference type="ARBA" id="ARBA00022692"/>
    </source>
</evidence>
<feature type="transmembrane region" description="Helical" evidence="5">
    <location>
        <begin position="227"/>
        <end position="246"/>
    </location>
</feature>
<dbReference type="EMBL" id="LZRT01000097">
    <property type="protein sequence ID" value="OUM85746.1"/>
    <property type="molecule type" value="Genomic_DNA"/>
</dbReference>
<comment type="function">
    <text evidence="5">Part of the twin-arginine translocation (Tat) system that transports large folded proteins containing a characteristic twin-arginine motif in their signal peptide across membranes.</text>
</comment>
<dbReference type="GO" id="GO:0009977">
    <property type="term" value="F:proton motive force dependent protein transmembrane transporter activity"/>
    <property type="evidence" value="ECO:0007669"/>
    <property type="project" value="TreeGrafter"/>
</dbReference>
<evidence type="ECO:0000256" key="1">
    <source>
        <dbReference type="ARBA" id="ARBA00004141"/>
    </source>
</evidence>
<keyword evidence="5" id="KW-0813">Transport</keyword>
<feature type="transmembrane region" description="Helical" evidence="5">
    <location>
        <begin position="162"/>
        <end position="192"/>
    </location>
</feature>
<dbReference type="GO" id="GO:0043953">
    <property type="term" value="P:protein transport by the Tat complex"/>
    <property type="evidence" value="ECO:0007669"/>
    <property type="project" value="UniProtKB-UniRule"/>
</dbReference>
<comment type="caution">
    <text evidence="6">The sequence shown here is derived from an EMBL/GenBank/DDBJ whole genome shotgun (WGS) entry which is preliminary data.</text>
</comment>
<keyword evidence="5" id="KW-1003">Cell membrane</keyword>
<dbReference type="HAMAP" id="MF_00902">
    <property type="entry name" value="TatC"/>
    <property type="match status" value="1"/>
</dbReference>
<dbReference type="PANTHER" id="PTHR30371:SF0">
    <property type="entry name" value="SEC-INDEPENDENT PROTEIN TRANSLOCASE PROTEIN TATC, CHLOROPLASTIC-RELATED"/>
    <property type="match status" value="1"/>
</dbReference>
<organism evidence="6 7">
    <name type="scientific">Bacillus thermozeamaize</name>
    <dbReference type="NCBI Taxonomy" id="230954"/>
    <lineage>
        <taxon>Bacteria</taxon>
        <taxon>Bacillati</taxon>
        <taxon>Bacillota</taxon>
        <taxon>Bacilli</taxon>
        <taxon>Bacillales</taxon>
        <taxon>Bacillaceae</taxon>
        <taxon>Bacillus</taxon>
    </lineage>
</organism>
<dbReference type="PRINTS" id="PR01840">
    <property type="entry name" value="TATCFAMILY"/>
</dbReference>
<proteinExistence type="inferred from homology"/>
<feature type="transmembrane region" description="Helical" evidence="5">
    <location>
        <begin position="204"/>
        <end position="221"/>
    </location>
</feature>